<reference evidence="1 2" key="1">
    <citation type="submission" date="2012-01" db="EMBL/GenBank/DDBJ databases">
        <title>The Genome Sequence of Dolosigranulum pigrum ATCC 51524.</title>
        <authorList>
            <consortium name="The Broad Institute Genome Sequencing Platform"/>
            <person name="Earl A."/>
            <person name="Ward D."/>
            <person name="Feldgarden M."/>
            <person name="Gevers D."/>
            <person name="Huys G."/>
            <person name="Young S.K."/>
            <person name="Zeng Q."/>
            <person name="Gargeya S."/>
            <person name="Fitzgerald M."/>
            <person name="Haas B."/>
            <person name="Abouelleil A."/>
            <person name="Alvarado L."/>
            <person name="Arachchi H.M."/>
            <person name="Berlin A."/>
            <person name="Chapman S.B."/>
            <person name="Gearin G."/>
            <person name="Goldberg J."/>
            <person name="Griggs A."/>
            <person name="Gujja S."/>
            <person name="Hansen M."/>
            <person name="Heiman D."/>
            <person name="Howarth C."/>
            <person name="Larimer J."/>
            <person name="Lui A."/>
            <person name="MacDonald P.J.P."/>
            <person name="McCowen C."/>
            <person name="Montmayeur A."/>
            <person name="Murphy C."/>
            <person name="Neiman D."/>
            <person name="Pearson M."/>
            <person name="Priest M."/>
            <person name="Roberts A."/>
            <person name="Saif S."/>
            <person name="Shea T."/>
            <person name="Sisk P."/>
            <person name="Stolte C."/>
            <person name="Sykes S."/>
            <person name="Wortman J."/>
            <person name="Nusbaum C."/>
            <person name="Birren B."/>
        </authorList>
    </citation>
    <scope>NUCLEOTIDE SEQUENCE [LARGE SCALE GENOMIC DNA]</scope>
    <source>
        <strain evidence="1 2">ATCC 51524</strain>
    </source>
</reference>
<protein>
    <submittedName>
        <fullName evidence="1">Uncharacterized protein</fullName>
    </submittedName>
</protein>
<keyword evidence="2" id="KW-1185">Reference proteome</keyword>
<dbReference type="AlphaFoldDB" id="H3NBX7"/>
<name>H3NBX7_9LACT</name>
<proteinExistence type="predicted"/>
<dbReference type="RefSeq" id="WP_004634592.1">
    <property type="nucleotide sequence ID" value="NZ_JH601103.1"/>
</dbReference>
<evidence type="ECO:0000313" key="1">
    <source>
        <dbReference type="EMBL" id="EHR35210.1"/>
    </source>
</evidence>
<evidence type="ECO:0000313" key="2">
    <source>
        <dbReference type="Proteomes" id="UP000003599"/>
    </source>
</evidence>
<sequence length="40" mass="4828">MIKNDGESYGDILEKMIEEDNREYRIIDYWVMVCDVKQVS</sequence>
<dbReference type="HOGENOM" id="CLU_3288622_0_0_9"/>
<accession>H3NBX7</accession>
<comment type="caution">
    <text evidence="1">The sequence shown here is derived from an EMBL/GenBank/DDBJ whole genome shotgun (WGS) entry which is preliminary data.</text>
</comment>
<dbReference type="Proteomes" id="UP000003599">
    <property type="component" value="Unassembled WGS sequence"/>
</dbReference>
<gene>
    <name evidence="1" type="ORF">HMPREF9703_00058</name>
</gene>
<organism evidence="1 2">
    <name type="scientific">Dolosigranulum pigrum ATCC 51524</name>
    <dbReference type="NCBI Taxonomy" id="883103"/>
    <lineage>
        <taxon>Bacteria</taxon>
        <taxon>Bacillati</taxon>
        <taxon>Bacillota</taxon>
        <taxon>Bacilli</taxon>
        <taxon>Lactobacillales</taxon>
        <taxon>Carnobacteriaceae</taxon>
        <taxon>Dolosigranulum</taxon>
    </lineage>
</organism>
<dbReference type="GeneID" id="92895742"/>
<dbReference type="EMBL" id="AGEF01000001">
    <property type="protein sequence ID" value="EHR35210.1"/>
    <property type="molecule type" value="Genomic_DNA"/>
</dbReference>